<evidence type="ECO:0000259" key="10">
    <source>
        <dbReference type="Pfam" id="PF01625"/>
    </source>
</evidence>
<evidence type="ECO:0000313" key="12">
    <source>
        <dbReference type="Proteomes" id="UP001216638"/>
    </source>
</evidence>
<dbReference type="Proteomes" id="UP001216638">
    <property type="component" value="Chromosome 1"/>
</dbReference>
<dbReference type="Pfam" id="PF01625">
    <property type="entry name" value="PMSR"/>
    <property type="match status" value="1"/>
</dbReference>
<name>A0AAF0IS21_9BASI</name>
<evidence type="ECO:0000256" key="8">
    <source>
        <dbReference type="ARBA" id="ARBA00030643"/>
    </source>
</evidence>
<protein>
    <recommendedName>
        <fullName evidence="3">peptide-methionine (S)-S-oxide reductase</fullName>
        <ecNumber evidence="3">1.8.4.11</ecNumber>
    </recommendedName>
    <alternativeName>
        <fullName evidence="8">Peptide-methionine (S)-S-oxide reductase</fullName>
    </alternativeName>
</protein>
<dbReference type="PANTHER" id="PTHR43774:SF1">
    <property type="entry name" value="PEPTIDE METHIONINE SULFOXIDE REDUCTASE MSRA 2"/>
    <property type="match status" value="1"/>
</dbReference>
<dbReference type="InterPro" id="IPR036509">
    <property type="entry name" value="Met_Sox_Rdtase_MsrA_sf"/>
</dbReference>
<evidence type="ECO:0000256" key="3">
    <source>
        <dbReference type="ARBA" id="ARBA00012502"/>
    </source>
</evidence>
<feature type="domain" description="Peptide methionine sulphoxide reductase MsrA" evidence="10">
    <location>
        <begin position="10"/>
        <end position="146"/>
    </location>
</feature>
<dbReference type="EMBL" id="CP119951">
    <property type="protein sequence ID" value="WFC94503.1"/>
    <property type="molecule type" value="Genomic_DNA"/>
</dbReference>
<gene>
    <name evidence="11" type="ORF">MBRA1_001133</name>
</gene>
<dbReference type="NCBIfam" id="TIGR00401">
    <property type="entry name" value="msrA"/>
    <property type="match status" value="1"/>
</dbReference>
<evidence type="ECO:0000313" key="11">
    <source>
        <dbReference type="EMBL" id="WFC94503.1"/>
    </source>
</evidence>
<evidence type="ECO:0000256" key="5">
    <source>
        <dbReference type="ARBA" id="ARBA00022989"/>
    </source>
</evidence>
<keyword evidence="5 9" id="KW-1133">Transmembrane helix</keyword>
<organism evidence="11 12">
    <name type="scientific">Malassezia brasiliensis</name>
    <dbReference type="NCBI Taxonomy" id="1821822"/>
    <lineage>
        <taxon>Eukaryota</taxon>
        <taxon>Fungi</taxon>
        <taxon>Dikarya</taxon>
        <taxon>Basidiomycota</taxon>
        <taxon>Ustilaginomycotina</taxon>
        <taxon>Malasseziomycetes</taxon>
        <taxon>Malasseziales</taxon>
        <taxon>Malasseziaceae</taxon>
        <taxon>Malassezia</taxon>
    </lineage>
</organism>
<feature type="transmembrane region" description="Helical" evidence="9">
    <location>
        <begin position="194"/>
        <end position="218"/>
    </location>
</feature>
<evidence type="ECO:0000256" key="1">
    <source>
        <dbReference type="ARBA" id="ARBA00004370"/>
    </source>
</evidence>
<evidence type="ECO:0000256" key="2">
    <source>
        <dbReference type="ARBA" id="ARBA00005591"/>
    </source>
</evidence>
<dbReference type="PANTHER" id="PTHR43774">
    <property type="entry name" value="PEPTIDE METHIONINE SULFOXIDE REDUCTASE"/>
    <property type="match status" value="1"/>
</dbReference>
<dbReference type="Gene3D" id="3.30.1060.10">
    <property type="entry name" value="Peptide methionine sulphoxide reductase MsrA"/>
    <property type="match status" value="1"/>
</dbReference>
<evidence type="ECO:0000256" key="4">
    <source>
        <dbReference type="ARBA" id="ARBA00022692"/>
    </source>
</evidence>
<keyword evidence="7 9" id="KW-0472">Membrane</keyword>
<evidence type="ECO:0000256" key="9">
    <source>
        <dbReference type="SAM" id="Phobius"/>
    </source>
</evidence>
<proteinExistence type="inferred from homology"/>
<dbReference type="SUPFAM" id="SSF55068">
    <property type="entry name" value="Peptide methionine sulfoxide reductase"/>
    <property type="match status" value="1"/>
</dbReference>
<keyword evidence="12" id="KW-1185">Reference proteome</keyword>
<dbReference type="GO" id="GO:0008113">
    <property type="term" value="F:peptide-methionine (S)-S-oxide reductase activity"/>
    <property type="evidence" value="ECO:0007669"/>
    <property type="project" value="UniProtKB-EC"/>
</dbReference>
<dbReference type="GO" id="GO:0016020">
    <property type="term" value="C:membrane"/>
    <property type="evidence" value="ECO:0007669"/>
    <property type="project" value="UniProtKB-SubCell"/>
</dbReference>
<evidence type="ECO:0000256" key="7">
    <source>
        <dbReference type="ARBA" id="ARBA00023136"/>
    </source>
</evidence>
<dbReference type="EC" id="1.8.4.11" evidence="3"/>
<comment type="subcellular location">
    <subcellularLocation>
        <location evidence="1">Membrane</location>
    </subcellularLocation>
</comment>
<accession>A0AAF0IS21</accession>
<dbReference type="InterPro" id="IPR002569">
    <property type="entry name" value="Met_Sox_Rdtase_MsrA_dom"/>
</dbReference>
<dbReference type="HAMAP" id="MF_01401">
    <property type="entry name" value="MsrA"/>
    <property type="match status" value="1"/>
</dbReference>
<evidence type="ECO:0000256" key="6">
    <source>
        <dbReference type="ARBA" id="ARBA00023002"/>
    </source>
</evidence>
<keyword evidence="4 9" id="KW-0812">Transmembrane</keyword>
<dbReference type="InterPro" id="IPR056552">
    <property type="entry name" value="Ribonucl_Kappa"/>
</dbReference>
<dbReference type="Pfam" id="PF23489">
    <property type="entry name" value="V-ATPase_su_f"/>
    <property type="match status" value="1"/>
</dbReference>
<feature type="transmembrane region" description="Helical" evidence="9">
    <location>
        <begin position="148"/>
        <end position="174"/>
    </location>
</feature>
<comment type="similarity">
    <text evidence="2">Belongs to the MsrA Met sulfoxide reductase family.</text>
</comment>
<sequence>MSTASANNVATFANGCFWGTEHIFMKHFKNKGLIKSEVGYVGGNEEKYPNPTYEQVCSKRTGYAEAAQFEFDPNQVSYAELVEFFYRSHDPTQLDGQGPDIGSQYRSAIFAHTPEQERTAQQVTQEVQSKHFDPKGERIVTTIQQLPVSALPASCCTIVSLAGVLILTVFGYGFSHNWPAFMGSTSDPKDGKAVGTTLYLSAFVYLLFTVFCIFQLGVNRRYQRIQI</sequence>
<reference evidence="11" key="1">
    <citation type="submission" date="2023-03" db="EMBL/GenBank/DDBJ databases">
        <title>Mating type loci evolution in Malassezia.</title>
        <authorList>
            <person name="Coelho M.A."/>
        </authorList>
    </citation>
    <scope>NUCLEOTIDE SEQUENCE</scope>
    <source>
        <strain evidence="11">CBS 14135</strain>
    </source>
</reference>
<dbReference type="AlphaFoldDB" id="A0AAF0IS21"/>
<keyword evidence="6 11" id="KW-0560">Oxidoreductase</keyword>